<evidence type="ECO:0000259" key="7">
    <source>
        <dbReference type="Pfam" id="PF12823"/>
    </source>
</evidence>
<evidence type="ECO:0000256" key="1">
    <source>
        <dbReference type="ARBA" id="ARBA00004651"/>
    </source>
</evidence>
<dbReference type="GO" id="GO:0005886">
    <property type="term" value="C:plasma membrane"/>
    <property type="evidence" value="ECO:0007669"/>
    <property type="project" value="UniProtKB-SubCell"/>
</dbReference>
<dbReference type="STRING" id="1860122.A9404_07820"/>
<proteinExistence type="predicted"/>
<evidence type="ECO:0000256" key="5">
    <source>
        <dbReference type="ARBA" id="ARBA00023136"/>
    </source>
</evidence>
<dbReference type="KEGG" id="haz:A9404_07820"/>
<feature type="domain" description="DUF3817" evidence="7">
    <location>
        <begin position="26"/>
        <end position="113"/>
    </location>
</feature>
<evidence type="ECO:0000313" key="9">
    <source>
        <dbReference type="Proteomes" id="UP000078596"/>
    </source>
</evidence>
<dbReference type="PANTHER" id="PTHR40077">
    <property type="entry name" value="MEMBRANE PROTEIN-RELATED"/>
    <property type="match status" value="1"/>
</dbReference>
<dbReference type="InterPro" id="IPR023845">
    <property type="entry name" value="DUF3817_TM"/>
</dbReference>
<name>A0A191ZHH6_9GAMM</name>
<sequence>MSLEQNPLPVVASGRVQGRRSPRLLRHLSRMALVEGSSLIALILIAVPLKHLAGLPLAVEIVGPIHGLLFLWMLGTLLSTIVAGQMTPARGGLVFLAALIPFGGLWSHRMIDREVARH</sequence>
<evidence type="ECO:0000256" key="2">
    <source>
        <dbReference type="ARBA" id="ARBA00022475"/>
    </source>
</evidence>
<reference evidence="8 9" key="1">
    <citation type="submission" date="2016-06" db="EMBL/GenBank/DDBJ databases">
        <title>Insight into the functional genes involving in sulfur oxidation in Pearl River water.</title>
        <authorList>
            <person name="Luo J."/>
            <person name="Tan X."/>
            <person name="Lin W."/>
        </authorList>
    </citation>
    <scope>NUCLEOTIDE SEQUENCE [LARGE SCALE GENOMIC DNA]</scope>
    <source>
        <strain evidence="8 9">LS2</strain>
    </source>
</reference>
<dbReference type="Pfam" id="PF12823">
    <property type="entry name" value="DUF3817"/>
    <property type="match status" value="1"/>
</dbReference>
<dbReference type="AlphaFoldDB" id="A0A191ZHH6"/>
<dbReference type="EMBL" id="CP016027">
    <property type="protein sequence ID" value="ANJ67302.1"/>
    <property type="molecule type" value="Genomic_DNA"/>
</dbReference>
<evidence type="ECO:0000256" key="4">
    <source>
        <dbReference type="ARBA" id="ARBA00022989"/>
    </source>
</evidence>
<keyword evidence="9" id="KW-1185">Reference proteome</keyword>
<evidence type="ECO:0000256" key="6">
    <source>
        <dbReference type="SAM" id="Phobius"/>
    </source>
</evidence>
<keyword evidence="5 6" id="KW-0472">Membrane</keyword>
<organism evidence="8 9">
    <name type="scientific">Halothiobacillus diazotrophicus</name>
    <dbReference type="NCBI Taxonomy" id="1860122"/>
    <lineage>
        <taxon>Bacteria</taxon>
        <taxon>Pseudomonadati</taxon>
        <taxon>Pseudomonadota</taxon>
        <taxon>Gammaproteobacteria</taxon>
        <taxon>Chromatiales</taxon>
        <taxon>Halothiobacillaceae</taxon>
        <taxon>Halothiobacillus</taxon>
    </lineage>
</organism>
<gene>
    <name evidence="8" type="ORF">A9404_07820</name>
</gene>
<keyword evidence="2" id="KW-1003">Cell membrane</keyword>
<feature type="transmembrane region" description="Helical" evidence="6">
    <location>
        <begin position="28"/>
        <end position="49"/>
    </location>
</feature>
<dbReference type="Proteomes" id="UP000078596">
    <property type="component" value="Chromosome"/>
</dbReference>
<feature type="transmembrane region" description="Helical" evidence="6">
    <location>
        <begin position="61"/>
        <end position="81"/>
    </location>
</feature>
<comment type="subcellular location">
    <subcellularLocation>
        <location evidence="1">Cell membrane</location>
        <topology evidence="1">Multi-pass membrane protein</topology>
    </subcellularLocation>
</comment>
<protein>
    <recommendedName>
        <fullName evidence="7">DUF3817 domain-containing protein</fullName>
    </recommendedName>
</protein>
<keyword evidence="4 6" id="KW-1133">Transmembrane helix</keyword>
<dbReference type="NCBIfam" id="TIGR03954">
    <property type="entry name" value="integ_memb_HG"/>
    <property type="match status" value="1"/>
</dbReference>
<feature type="transmembrane region" description="Helical" evidence="6">
    <location>
        <begin position="93"/>
        <end position="111"/>
    </location>
</feature>
<evidence type="ECO:0000256" key="3">
    <source>
        <dbReference type="ARBA" id="ARBA00022692"/>
    </source>
</evidence>
<dbReference type="PANTHER" id="PTHR40077:SF1">
    <property type="entry name" value="MEMBRANE PROTEIN"/>
    <property type="match status" value="1"/>
</dbReference>
<evidence type="ECO:0000313" key="8">
    <source>
        <dbReference type="EMBL" id="ANJ67302.1"/>
    </source>
</evidence>
<keyword evidence="3 6" id="KW-0812">Transmembrane</keyword>
<dbReference type="OrthoDB" id="9342687at2"/>
<dbReference type="RefSeq" id="WP_066099885.1">
    <property type="nucleotide sequence ID" value="NZ_CP016027.1"/>
</dbReference>
<accession>A0A191ZHH6</accession>